<reference evidence="2 3" key="1">
    <citation type="journal article" date="2018" name="Nat. Ecol. Evol.">
        <title>Pezizomycetes genomes reveal the molecular basis of ectomycorrhizal truffle lifestyle.</title>
        <authorList>
            <person name="Murat C."/>
            <person name="Payen T."/>
            <person name="Noel B."/>
            <person name="Kuo A."/>
            <person name="Morin E."/>
            <person name="Chen J."/>
            <person name="Kohler A."/>
            <person name="Krizsan K."/>
            <person name="Balestrini R."/>
            <person name="Da Silva C."/>
            <person name="Montanini B."/>
            <person name="Hainaut M."/>
            <person name="Levati E."/>
            <person name="Barry K.W."/>
            <person name="Belfiori B."/>
            <person name="Cichocki N."/>
            <person name="Clum A."/>
            <person name="Dockter R.B."/>
            <person name="Fauchery L."/>
            <person name="Guy J."/>
            <person name="Iotti M."/>
            <person name="Le Tacon F."/>
            <person name="Lindquist E.A."/>
            <person name="Lipzen A."/>
            <person name="Malagnac F."/>
            <person name="Mello A."/>
            <person name="Molinier V."/>
            <person name="Miyauchi S."/>
            <person name="Poulain J."/>
            <person name="Riccioni C."/>
            <person name="Rubini A."/>
            <person name="Sitrit Y."/>
            <person name="Splivallo R."/>
            <person name="Traeger S."/>
            <person name="Wang M."/>
            <person name="Zifcakova L."/>
            <person name="Wipf D."/>
            <person name="Zambonelli A."/>
            <person name="Paolocci F."/>
            <person name="Nowrousian M."/>
            <person name="Ottonello S."/>
            <person name="Baldrian P."/>
            <person name="Spatafora J.W."/>
            <person name="Henrissat B."/>
            <person name="Nagy L.G."/>
            <person name="Aury J.M."/>
            <person name="Wincker P."/>
            <person name="Grigoriev I.V."/>
            <person name="Bonfante P."/>
            <person name="Martin F.M."/>
        </authorList>
    </citation>
    <scope>NUCLEOTIDE SEQUENCE [LARGE SCALE GENOMIC DNA]</scope>
    <source>
        <strain evidence="2 3">RN42</strain>
    </source>
</reference>
<organism evidence="2 3">
    <name type="scientific">Ascobolus immersus RN42</name>
    <dbReference type="NCBI Taxonomy" id="1160509"/>
    <lineage>
        <taxon>Eukaryota</taxon>
        <taxon>Fungi</taxon>
        <taxon>Dikarya</taxon>
        <taxon>Ascomycota</taxon>
        <taxon>Pezizomycotina</taxon>
        <taxon>Pezizomycetes</taxon>
        <taxon>Pezizales</taxon>
        <taxon>Ascobolaceae</taxon>
        <taxon>Ascobolus</taxon>
    </lineage>
</organism>
<feature type="compositionally biased region" description="Polar residues" evidence="1">
    <location>
        <begin position="1"/>
        <end position="18"/>
    </location>
</feature>
<evidence type="ECO:0000313" key="2">
    <source>
        <dbReference type="EMBL" id="RPA74214.1"/>
    </source>
</evidence>
<sequence length="230" mass="26080">MARTRLLSNAGSTQSSPNPYRRKSTKKSKAQQKHKASNRSPNVLVPKNMSKMRSPPNPTPKRARELPEGDPDFFKTFATTPRPLTPPPPWKIPEHPFKIRPTSNGWGPVVVLGTNTNGDFMWHPERVCSAPKCIHKGGRRMKMGDRVLKCSFFTCSGWRHEECQSAEEESGCTTCISDKHLYTWGGDLGDYRRKYNSQAGGEQQNATEGEIDLELFYRIEEGISYHEHFS</sequence>
<evidence type="ECO:0000313" key="3">
    <source>
        <dbReference type="Proteomes" id="UP000275078"/>
    </source>
</evidence>
<gene>
    <name evidence="2" type="ORF">BJ508DRAFT_313114</name>
</gene>
<accession>A0A3N4HX17</accession>
<protein>
    <submittedName>
        <fullName evidence="2">Uncharacterized protein</fullName>
    </submittedName>
</protein>
<dbReference type="Proteomes" id="UP000275078">
    <property type="component" value="Unassembled WGS sequence"/>
</dbReference>
<feature type="compositionally biased region" description="Basic residues" evidence="1">
    <location>
        <begin position="20"/>
        <end position="37"/>
    </location>
</feature>
<proteinExistence type="predicted"/>
<dbReference type="EMBL" id="ML119797">
    <property type="protein sequence ID" value="RPA74214.1"/>
    <property type="molecule type" value="Genomic_DNA"/>
</dbReference>
<feature type="region of interest" description="Disordered" evidence="1">
    <location>
        <begin position="1"/>
        <end position="71"/>
    </location>
</feature>
<evidence type="ECO:0000256" key="1">
    <source>
        <dbReference type="SAM" id="MobiDB-lite"/>
    </source>
</evidence>
<keyword evidence="3" id="KW-1185">Reference proteome</keyword>
<name>A0A3N4HX17_ASCIM</name>
<dbReference type="AlphaFoldDB" id="A0A3N4HX17"/>